<feature type="domain" description="Ketosynthase family 3 (KS3)" evidence="1">
    <location>
        <begin position="1"/>
        <end position="223"/>
    </location>
</feature>
<reference evidence="2 3" key="1">
    <citation type="journal article" date="2020" name="Genome Biol. Evol.">
        <title>Comparative genomics of Sclerotiniaceae.</title>
        <authorList>
            <person name="Valero Jimenez C.A."/>
            <person name="Steentjes M."/>
            <person name="Scholten O.E."/>
            <person name="Van Kan J.A.L."/>
        </authorList>
    </citation>
    <scope>NUCLEOTIDE SEQUENCE [LARGE SCALE GENOMIC DNA]</scope>
    <source>
        <strain evidence="2 3">MUCL 94</strain>
    </source>
</reference>
<dbReference type="InterPro" id="IPR050091">
    <property type="entry name" value="PKS_NRPS_Biosynth_Enz"/>
</dbReference>
<dbReference type="GO" id="GO:0044550">
    <property type="term" value="P:secondary metabolite biosynthetic process"/>
    <property type="evidence" value="ECO:0007669"/>
    <property type="project" value="TreeGrafter"/>
</dbReference>
<evidence type="ECO:0000313" key="2">
    <source>
        <dbReference type="EMBL" id="KAF7953726.1"/>
    </source>
</evidence>
<dbReference type="SMART" id="SM00825">
    <property type="entry name" value="PKS_KS"/>
    <property type="match status" value="1"/>
</dbReference>
<dbReference type="CDD" id="cd00833">
    <property type="entry name" value="PKS"/>
    <property type="match status" value="1"/>
</dbReference>
<dbReference type="Pfam" id="PF02801">
    <property type="entry name" value="Ketoacyl-synt_C"/>
    <property type="match status" value="1"/>
</dbReference>
<dbReference type="InterPro" id="IPR016039">
    <property type="entry name" value="Thiolase-like"/>
</dbReference>
<dbReference type="GO" id="GO:0004312">
    <property type="term" value="F:fatty acid synthase activity"/>
    <property type="evidence" value="ECO:0007669"/>
    <property type="project" value="TreeGrafter"/>
</dbReference>
<proteinExistence type="predicted"/>
<keyword evidence="3" id="KW-1185">Reference proteome</keyword>
<accession>A0A9P5ITV7</accession>
<dbReference type="InterPro" id="IPR014031">
    <property type="entry name" value="Ketoacyl_synth_C"/>
</dbReference>
<dbReference type="PANTHER" id="PTHR43775:SF29">
    <property type="entry name" value="ASPERFURANONE POLYKETIDE SYNTHASE AFOG-RELATED"/>
    <property type="match status" value="1"/>
</dbReference>
<evidence type="ECO:0000259" key="1">
    <source>
        <dbReference type="PROSITE" id="PS52004"/>
    </source>
</evidence>
<dbReference type="AlphaFoldDB" id="A0A9P5ITV7"/>
<dbReference type="SUPFAM" id="SSF53901">
    <property type="entry name" value="Thiolase-like"/>
    <property type="match status" value="1"/>
</dbReference>
<sequence length="301" mass="33245">MKVDTRVHRGGHRRIVPSNSEGKCYAWDDRATCYGRGQGVATIVLKRLDAALKDVDFVHAAIRHLGSGQDGKNSSAYMEAQLKLIKECYNRASLDVTETGYVEAHMTGIPTGDLIEVEALARTFGKSRKADDPVIVGSVKINFGCTEPVIAAIIKTTFILRHGLIPPNLNYKNTTQRSPSRIGNYSLALSTQFLQLLLRDKPMRASINNFGYGDSNTHLFMERAPSSRLQDVSRNGISRNPVASRIYIVSSKDSMVNQDASKRLAACIHDSISNSKELSPADLAYNLAKRKSRFSRAVEIM</sequence>
<dbReference type="EMBL" id="RCSW01000002">
    <property type="protein sequence ID" value="KAF7953726.1"/>
    <property type="molecule type" value="Genomic_DNA"/>
</dbReference>
<evidence type="ECO:0000313" key="3">
    <source>
        <dbReference type="Proteomes" id="UP000710849"/>
    </source>
</evidence>
<comment type="caution">
    <text evidence="2">The sequence shown here is derived from an EMBL/GenBank/DDBJ whole genome shotgun (WGS) entry which is preliminary data.</text>
</comment>
<dbReference type="Proteomes" id="UP000710849">
    <property type="component" value="Unassembled WGS sequence"/>
</dbReference>
<dbReference type="GeneID" id="62144714"/>
<protein>
    <recommendedName>
        <fullName evidence="1">Ketosynthase family 3 (KS3) domain-containing protein</fullName>
    </recommendedName>
</protein>
<gene>
    <name evidence="2" type="ORF">EAE97_001125</name>
</gene>
<organism evidence="2 3">
    <name type="scientific">Botrytis byssoidea</name>
    <dbReference type="NCBI Taxonomy" id="139641"/>
    <lineage>
        <taxon>Eukaryota</taxon>
        <taxon>Fungi</taxon>
        <taxon>Dikarya</taxon>
        <taxon>Ascomycota</taxon>
        <taxon>Pezizomycotina</taxon>
        <taxon>Leotiomycetes</taxon>
        <taxon>Helotiales</taxon>
        <taxon>Sclerotiniaceae</taxon>
        <taxon>Botrytis</taxon>
    </lineage>
</organism>
<dbReference type="PROSITE" id="PS52004">
    <property type="entry name" value="KS3_2"/>
    <property type="match status" value="1"/>
</dbReference>
<name>A0A9P5ITV7_9HELO</name>
<dbReference type="RefSeq" id="XP_038737536.1">
    <property type="nucleotide sequence ID" value="XM_038871635.1"/>
</dbReference>
<dbReference type="PANTHER" id="PTHR43775">
    <property type="entry name" value="FATTY ACID SYNTHASE"/>
    <property type="match status" value="1"/>
</dbReference>
<dbReference type="Gene3D" id="3.40.47.10">
    <property type="match status" value="1"/>
</dbReference>
<dbReference type="GO" id="GO:0006633">
    <property type="term" value="P:fatty acid biosynthetic process"/>
    <property type="evidence" value="ECO:0007669"/>
    <property type="project" value="TreeGrafter"/>
</dbReference>
<dbReference type="InterPro" id="IPR020841">
    <property type="entry name" value="PKS_Beta-ketoAc_synthase_dom"/>
</dbReference>